<dbReference type="InterPro" id="IPR001633">
    <property type="entry name" value="EAL_dom"/>
</dbReference>
<dbReference type="Gene3D" id="3.20.20.450">
    <property type="entry name" value="EAL domain"/>
    <property type="match status" value="1"/>
</dbReference>
<evidence type="ECO:0000259" key="3">
    <source>
        <dbReference type="PROSITE" id="PS50887"/>
    </source>
</evidence>
<keyword evidence="1" id="KW-0812">Transmembrane</keyword>
<dbReference type="RefSeq" id="WP_255855829.1">
    <property type="nucleotide sequence ID" value="NZ_CP073347.1"/>
</dbReference>
<evidence type="ECO:0000259" key="2">
    <source>
        <dbReference type="PROSITE" id="PS50883"/>
    </source>
</evidence>
<reference evidence="4" key="1">
    <citation type="submission" date="2021-04" db="EMBL/GenBank/DDBJ databases">
        <title>Oceanospirillales bacteria with DddD are important DMSP degraders in coastal seawater.</title>
        <authorList>
            <person name="Liu J."/>
        </authorList>
    </citation>
    <scope>NUCLEOTIDE SEQUENCE</scope>
    <source>
        <strain evidence="4">D13-1</strain>
    </source>
</reference>
<dbReference type="InterPro" id="IPR035919">
    <property type="entry name" value="EAL_sf"/>
</dbReference>
<dbReference type="InterPro" id="IPR029787">
    <property type="entry name" value="Nucleotide_cyclase"/>
</dbReference>
<accession>A0ABY5HQ00</accession>
<organism evidence="4 5">
    <name type="scientific">Marinobacterium rhizophilum</name>
    <dbReference type="NCBI Taxonomy" id="420402"/>
    <lineage>
        <taxon>Bacteria</taxon>
        <taxon>Pseudomonadati</taxon>
        <taxon>Pseudomonadota</taxon>
        <taxon>Gammaproteobacteria</taxon>
        <taxon>Oceanospirillales</taxon>
        <taxon>Oceanospirillaceae</taxon>
        <taxon>Marinobacterium</taxon>
    </lineage>
</organism>
<feature type="domain" description="EAL" evidence="2">
    <location>
        <begin position="326"/>
        <end position="579"/>
    </location>
</feature>
<dbReference type="PANTHER" id="PTHR33121:SF19">
    <property type="entry name" value="CYCLIC DI-GMP PHOSPHODIESTERASE PA2567"/>
    <property type="match status" value="1"/>
</dbReference>
<dbReference type="InterPro" id="IPR000160">
    <property type="entry name" value="GGDEF_dom"/>
</dbReference>
<dbReference type="InterPro" id="IPR043128">
    <property type="entry name" value="Rev_trsase/Diguanyl_cyclase"/>
</dbReference>
<dbReference type="SUPFAM" id="SSF141868">
    <property type="entry name" value="EAL domain-like"/>
    <property type="match status" value="1"/>
</dbReference>
<feature type="domain" description="GGDEF" evidence="3">
    <location>
        <begin position="185"/>
        <end position="317"/>
    </location>
</feature>
<evidence type="ECO:0000313" key="4">
    <source>
        <dbReference type="EMBL" id="UTW13638.1"/>
    </source>
</evidence>
<dbReference type="InterPro" id="IPR050706">
    <property type="entry name" value="Cyclic-di-GMP_PDE-like"/>
</dbReference>
<gene>
    <name evidence="4" type="ORF">KDW95_08370</name>
</gene>
<name>A0ABY5HQ00_9GAMM</name>
<dbReference type="SUPFAM" id="SSF55073">
    <property type="entry name" value="Nucleotide cyclase"/>
    <property type="match status" value="1"/>
</dbReference>
<dbReference type="CDD" id="cd01948">
    <property type="entry name" value="EAL"/>
    <property type="match status" value="1"/>
</dbReference>
<dbReference type="Pfam" id="PF00990">
    <property type="entry name" value="GGDEF"/>
    <property type="match status" value="1"/>
</dbReference>
<proteinExistence type="predicted"/>
<dbReference type="PROSITE" id="PS50887">
    <property type="entry name" value="GGDEF"/>
    <property type="match status" value="1"/>
</dbReference>
<keyword evidence="1" id="KW-1133">Transmembrane helix</keyword>
<feature type="transmembrane region" description="Helical" evidence="1">
    <location>
        <begin position="45"/>
        <end position="66"/>
    </location>
</feature>
<protein>
    <submittedName>
        <fullName evidence="4">GGDEF domain-containing protein</fullName>
    </submittedName>
</protein>
<dbReference type="Proteomes" id="UP001058461">
    <property type="component" value="Chromosome"/>
</dbReference>
<evidence type="ECO:0000313" key="5">
    <source>
        <dbReference type="Proteomes" id="UP001058461"/>
    </source>
</evidence>
<evidence type="ECO:0000256" key="1">
    <source>
        <dbReference type="SAM" id="Phobius"/>
    </source>
</evidence>
<dbReference type="SMART" id="SM00267">
    <property type="entry name" value="GGDEF"/>
    <property type="match status" value="1"/>
</dbReference>
<keyword evidence="1" id="KW-0472">Membrane</keyword>
<feature type="transmembrane region" description="Helical" evidence="1">
    <location>
        <begin position="78"/>
        <end position="104"/>
    </location>
</feature>
<dbReference type="PANTHER" id="PTHR33121">
    <property type="entry name" value="CYCLIC DI-GMP PHOSPHODIESTERASE PDEF"/>
    <property type="match status" value="1"/>
</dbReference>
<sequence>MNTRQPSYDRIQSPSSKHACVASERHAGPAPPRLLSWVQRYQAQIHLGAIPLLLLLTAAVYGLVYATGGVKYVYAHSMYLVILLAGFIYGMPGGALTGALAALALGPFMPIDVSTGEAQQTLNWLYRGGFFIMAGAFCGTARDCVQRYLSHIQWLRYHDSSSTLANRQALLTHLNAAPDPSQHSEQGYLAMISVENMLEMETAYGPEVSDEIILQLSRRLQNMEAGDIRTYRVNAHQLAVTLTSASNCGIEKRLTQLSDAFSRPFRFDTLSIHADITAGYTTLPGPNEDPETCLRQAETALRRAAERSQRWVRFTPELDAASNQDTLELLAELKTALGSNQLTLHYQPKICLLSDAVLGVEALMRWQHPERGSIPPGRFIPRAEHSTLIDQLTAWAIDTALAQLVTWQAQGLTLSVAVNVSTRNLLDPNFVDSVLSLLDKHQVDGALLELEITEGAFMLDFERTTAELTRLANANITLSIDDFGTGYSSLQYLDALPVSMLKIDQSFIKSLARNSSSAPIVRAAINMAHDLGIQVVAEGVETRTAFELLRELGCDVAQGYFMARPMPAAQFNDWHTDTQGYFRPG</sequence>
<dbReference type="EMBL" id="CP073347">
    <property type="protein sequence ID" value="UTW13638.1"/>
    <property type="molecule type" value="Genomic_DNA"/>
</dbReference>
<dbReference type="Gene3D" id="3.30.70.270">
    <property type="match status" value="1"/>
</dbReference>
<dbReference type="SMART" id="SM00052">
    <property type="entry name" value="EAL"/>
    <property type="match status" value="1"/>
</dbReference>
<dbReference type="PROSITE" id="PS50883">
    <property type="entry name" value="EAL"/>
    <property type="match status" value="1"/>
</dbReference>
<dbReference type="Pfam" id="PF00563">
    <property type="entry name" value="EAL"/>
    <property type="match status" value="1"/>
</dbReference>
<keyword evidence="5" id="KW-1185">Reference proteome</keyword>